<comment type="subunit">
    <text evidence="3">Homodimer.</text>
</comment>
<evidence type="ECO:0000313" key="9">
    <source>
        <dbReference type="Proteomes" id="UP000271003"/>
    </source>
</evidence>
<sequence length="406" mass="44362">MTTCKTCCSSTPVPHFSKAGTPKGDSFIQQILALAARPDVISFGGGLPSPEGFPLAEVKAAADYVIDTDGKRALQYSSLKGDPALRAIIAERETARGCPTTADDVQIVSGSQQALDLMARLFIDPGSKILVESPTYLGALQAFMLCGPECVEIPTDAFGMNPDLMGEECRGARFAYVMPTFQNPTGLTISVERRKKLAEKAREYDFWLVEDNPYGELYYGDEPPASMRAFCPERTITLGTMSKVLAPGFRLGYIIAPKSVLDAAAEMKQAMDLHTATYTQLVTARVLSQGLFEEHLPKVRDIYRSQAKVMLDALDEYMPKHPEITWTRPEGGMFIWLTFPKGVDASEVMKKTLASDVPVGFVPGEAFYANNPKDHVNTCRFSFVTVPAEKIVAGVKSVAEALKTFL</sequence>
<dbReference type="InterPro" id="IPR015424">
    <property type="entry name" value="PyrdxlP-dep_Trfase"/>
</dbReference>
<dbReference type="PANTHER" id="PTHR42790">
    <property type="entry name" value="AMINOTRANSFERASE"/>
    <property type="match status" value="1"/>
</dbReference>
<keyword evidence="6" id="KW-0663">Pyridoxal phosphate</keyword>
<dbReference type="SUPFAM" id="SSF53383">
    <property type="entry name" value="PLP-dependent transferases"/>
    <property type="match status" value="1"/>
</dbReference>
<dbReference type="Gene3D" id="3.40.640.10">
    <property type="entry name" value="Type I PLP-dependent aspartate aminotransferase-like (Major domain)"/>
    <property type="match status" value="1"/>
</dbReference>
<evidence type="ECO:0000256" key="2">
    <source>
        <dbReference type="ARBA" id="ARBA00007441"/>
    </source>
</evidence>
<keyword evidence="9" id="KW-1185">Reference proteome</keyword>
<evidence type="ECO:0000256" key="1">
    <source>
        <dbReference type="ARBA" id="ARBA00001933"/>
    </source>
</evidence>
<evidence type="ECO:0000259" key="7">
    <source>
        <dbReference type="Pfam" id="PF00155"/>
    </source>
</evidence>
<keyword evidence="5 8" id="KW-0808">Transferase</keyword>
<dbReference type="InterPro" id="IPR004839">
    <property type="entry name" value="Aminotransferase_I/II_large"/>
</dbReference>
<gene>
    <name evidence="8" type="ORF">SUTMEG_07200</name>
</gene>
<evidence type="ECO:0000256" key="3">
    <source>
        <dbReference type="ARBA" id="ARBA00011738"/>
    </source>
</evidence>
<dbReference type="Pfam" id="PF00155">
    <property type="entry name" value="Aminotran_1_2"/>
    <property type="match status" value="1"/>
</dbReference>
<dbReference type="AlphaFoldDB" id="A0A2Z6I8U6"/>
<dbReference type="InterPro" id="IPR050859">
    <property type="entry name" value="Class-I_PLP-dep_aminotransf"/>
</dbReference>
<evidence type="ECO:0000256" key="4">
    <source>
        <dbReference type="ARBA" id="ARBA00022576"/>
    </source>
</evidence>
<organism evidence="8 9">
    <name type="scientific">Sutterella megalosphaeroides</name>
    <dbReference type="NCBI Taxonomy" id="2494234"/>
    <lineage>
        <taxon>Bacteria</taxon>
        <taxon>Pseudomonadati</taxon>
        <taxon>Pseudomonadota</taxon>
        <taxon>Betaproteobacteria</taxon>
        <taxon>Burkholderiales</taxon>
        <taxon>Sutterellaceae</taxon>
        <taxon>Sutterella</taxon>
    </lineage>
</organism>
<dbReference type="GO" id="GO:1901605">
    <property type="term" value="P:alpha-amino acid metabolic process"/>
    <property type="evidence" value="ECO:0007669"/>
    <property type="project" value="TreeGrafter"/>
</dbReference>
<dbReference type="PANTHER" id="PTHR42790:SF19">
    <property type="entry name" value="KYNURENINE_ALPHA-AMINOADIPATE AMINOTRANSFERASE, MITOCHONDRIAL"/>
    <property type="match status" value="1"/>
</dbReference>
<accession>A0A2Z6I8U6</accession>
<name>A0A2Z6I8U6_9BURK</name>
<dbReference type="InterPro" id="IPR015422">
    <property type="entry name" value="PyrdxlP-dep_Trfase_small"/>
</dbReference>
<evidence type="ECO:0000313" key="8">
    <source>
        <dbReference type="EMBL" id="BBF22829.1"/>
    </source>
</evidence>
<dbReference type="OrthoDB" id="9804020at2"/>
<dbReference type="Proteomes" id="UP000271003">
    <property type="component" value="Chromosome"/>
</dbReference>
<dbReference type="FunFam" id="3.40.640.10:FF:000053">
    <property type="entry name" value="Aminotransferase, class I"/>
    <property type="match status" value="1"/>
</dbReference>
<evidence type="ECO:0000256" key="6">
    <source>
        <dbReference type="ARBA" id="ARBA00022898"/>
    </source>
</evidence>
<keyword evidence="4 8" id="KW-0032">Aminotransferase</keyword>
<dbReference type="GO" id="GO:0030170">
    <property type="term" value="F:pyridoxal phosphate binding"/>
    <property type="evidence" value="ECO:0007669"/>
    <property type="project" value="InterPro"/>
</dbReference>
<reference evidence="8 9" key="1">
    <citation type="journal article" date="2018" name="Int. J. Syst. Evol. Microbiol.">
        <title>Mesosutterella multiformis gen. nov., sp. nov., a member of the family Sutterellaceae and Sutterella megalosphaeroides sp. nov., isolated from human faeces.</title>
        <authorList>
            <person name="Sakamoto M."/>
            <person name="Ikeyama N."/>
            <person name="Kunihiro T."/>
            <person name="Iino T."/>
            <person name="Yuki M."/>
            <person name="Ohkuma M."/>
        </authorList>
    </citation>
    <scope>NUCLEOTIDE SEQUENCE [LARGE SCALE GENOMIC DNA]</scope>
    <source>
        <strain evidence="8 9">6FBBBH3</strain>
    </source>
</reference>
<dbReference type="EMBL" id="AP018786">
    <property type="protein sequence ID" value="BBF22829.1"/>
    <property type="molecule type" value="Genomic_DNA"/>
</dbReference>
<dbReference type="Gene3D" id="3.90.1150.10">
    <property type="entry name" value="Aspartate Aminotransferase, domain 1"/>
    <property type="match status" value="1"/>
</dbReference>
<comment type="similarity">
    <text evidence="2">Belongs to the class-I pyridoxal-phosphate-dependent aminotransferase family.</text>
</comment>
<dbReference type="GO" id="GO:0008483">
    <property type="term" value="F:transaminase activity"/>
    <property type="evidence" value="ECO:0007669"/>
    <property type="project" value="UniProtKB-KW"/>
</dbReference>
<feature type="domain" description="Aminotransferase class I/classII large" evidence="7">
    <location>
        <begin position="54"/>
        <end position="389"/>
    </location>
</feature>
<dbReference type="RefSeq" id="WP_120176499.1">
    <property type="nucleotide sequence ID" value="NZ_AP018786.1"/>
</dbReference>
<proteinExistence type="inferred from homology"/>
<evidence type="ECO:0000256" key="5">
    <source>
        <dbReference type="ARBA" id="ARBA00022679"/>
    </source>
</evidence>
<protein>
    <submittedName>
        <fullName evidence="8">Aminotransferase</fullName>
    </submittedName>
</protein>
<comment type="cofactor">
    <cofactor evidence="1">
        <name>pyridoxal 5'-phosphate</name>
        <dbReference type="ChEBI" id="CHEBI:597326"/>
    </cofactor>
</comment>
<dbReference type="CDD" id="cd00609">
    <property type="entry name" value="AAT_like"/>
    <property type="match status" value="1"/>
</dbReference>
<dbReference type="InterPro" id="IPR015421">
    <property type="entry name" value="PyrdxlP-dep_Trfase_major"/>
</dbReference>
<dbReference type="KEGG" id="sutt:SUTMEG_07200"/>